<protein>
    <recommendedName>
        <fullName evidence="4">Signal transduction histidine-protein kinase ArlS</fullName>
        <ecNumber evidence="3">2.7.13.3</ecNumber>
    </recommendedName>
</protein>
<keyword evidence="9 12" id="KW-1133">Transmembrane helix</keyword>
<keyword evidence="17" id="KW-1185">Reference proteome</keyword>
<dbReference type="PROSITE" id="PS50109">
    <property type="entry name" value="HIS_KIN"/>
    <property type="match status" value="1"/>
</dbReference>
<evidence type="ECO:0000256" key="5">
    <source>
        <dbReference type="ARBA" id="ARBA00022553"/>
    </source>
</evidence>
<dbReference type="Pfam" id="PF02518">
    <property type="entry name" value="HATPase_c"/>
    <property type="match status" value="1"/>
</dbReference>
<dbReference type="PATRIC" id="fig|81857.3.peg.617"/>
<keyword evidence="7 12" id="KW-0812">Transmembrane</keyword>
<dbReference type="RefSeq" id="WP_057768204.1">
    <property type="nucleotide sequence ID" value="NZ_JQAT01000001.1"/>
</dbReference>
<evidence type="ECO:0000313" key="16">
    <source>
        <dbReference type="EMBL" id="KRN33747.1"/>
    </source>
</evidence>
<dbReference type="InterPro" id="IPR041610">
    <property type="entry name" value="ArlS_N"/>
</dbReference>
<dbReference type="PROSITE" id="PS50885">
    <property type="entry name" value="HAMP"/>
    <property type="match status" value="1"/>
</dbReference>
<evidence type="ECO:0000256" key="3">
    <source>
        <dbReference type="ARBA" id="ARBA00012438"/>
    </source>
</evidence>
<dbReference type="PANTHER" id="PTHR45528:SF12">
    <property type="entry name" value="SENSOR HISTIDINE KINASE ARSS"/>
    <property type="match status" value="1"/>
</dbReference>
<proteinExistence type="predicted"/>
<dbReference type="SMART" id="SM00304">
    <property type="entry name" value="HAMP"/>
    <property type="match status" value="1"/>
</dbReference>
<dbReference type="InterPro" id="IPR005467">
    <property type="entry name" value="His_kinase_dom"/>
</dbReference>
<dbReference type="Gene3D" id="3.30.565.10">
    <property type="entry name" value="Histidine kinase-like ATPase, C-terminal domain"/>
    <property type="match status" value="1"/>
</dbReference>
<dbReference type="InterPro" id="IPR003594">
    <property type="entry name" value="HATPase_dom"/>
</dbReference>
<evidence type="ECO:0000256" key="11">
    <source>
        <dbReference type="ARBA" id="ARBA00023136"/>
    </source>
</evidence>
<evidence type="ECO:0000256" key="9">
    <source>
        <dbReference type="ARBA" id="ARBA00022989"/>
    </source>
</evidence>
<dbReference type="STRING" id="81857.IV38_GL000612"/>
<evidence type="ECO:0000256" key="6">
    <source>
        <dbReference type="ARBA" id="ARBA00022679"/>
    </source>
</evidence>
<dbReference type="EMBL" id="JQAZ01000001">
    <property type="protein sequence ID" value="KRN33747.1"/>
    <property type="molecule type" value="Genomic_DNA"/>
</dbReference>
<evidence type="ECO:0000313" key="17">
    <source>
        <dbReference type="Proteomes" id="UP000051645"/>
    </source>
</evidence>
<keyword evidence="5" id="KW-0597">Phosphoprotein</keyword>
<dbReference type="Proteomes" id="UP000051751">
    <property type="component" value="Unassembled WGS sequence"/>
</dbReference>
<dbReference type="Pfam" id="PF00512">
    <property type="entry name" value="HisKA"/>
    <property type="match status" value="1"/>
</dbReference>
<name>A0A0R2FZ57_9LACO</name>
<dbReference type="OrthoDB" id="9786919at2"/>
<evidence type="ECO:0000256" key="12">
    <source>
        <dbReference type="SAM" id="Phobius"/>
    </source>
</evidence>
<evidence type="ECO:0000259" key="13">
    <source>
        <dbReference type="PROSITE" id="PS50109"/>
    </source>
</evidence>
<keyword evidence="6" id="KW-0808">Transferase</keyword>
<dbReference type="Pfam" id="PF18719">
    <property type="entry name" value="ArlS_N"/>
    <property type="match status" value="1"/>
</dbReference>
<evidence type="ECO:0000313" key="18">
    <source>
        <dbReference type="Proteomes" id="UP000051751"/>
    </source>
</evidence>
<evidence type="ECO:0000256" key="8">
    <source>
        <dbReference type="ARBA" id="ARBA00022777"/>
    </source>
</evidence>
<organism evidence="16 17">
    <name type="scientific">Lactobacillus selangorensis</name>
    <dbReference type="NCBI Taxonomy" id="81857"/>
    <lineage>
        <taxon>Bacteria</taxon>
        <taxon>Bacillati</taxon>
        <taxon>Bacillota</taxon>
        <taxon>Bacilli</taxon>
        <taxon>Lactobacillales</taxon>
        <taxon>Lactobacillaceae</taxon>
        <taxon>Lactobacillus</taxon>
    </lineage>
</organism>
<comment type="caution">
    <text evidence="16">The sequence shown here is derived from an EMBL/GenBank/DDBJ whole genome shotgun (WGS) entry which is preliminary data.</text>
</comment>
<dbReference type="SMART" id="SM00388">
    <property type="entry name" value="HisKA"/>
    <property type="match status" value="1"/>
</dbReference>
<dbReference type="FunFam" id="1.10.287.130:FF:000001">
    <property type="entry name" value="Two-component sensor histidine kinase"/>
    <property type="match status" value="1"/>
</dbReference>
<reference evidence="17 18" key="1">
    <citation type="journal article" date="2015" name="Genome Announc.">
        <title>Expanding the biotechnology potential of lactobacilli through comparative genomics of 213 strains and associated genera.</title>
        <authorList>
            <person name="Sun Z."/>
            <person name="Harris H.M."/>
            <person name="McCann A."/>
            <person name="Guo C."/>
            <person name="Argimon S."/>
            <person name="Zhang W."/>
            <person name="Yang X."/>
            <person name="Jeffery I.B."/>
            <person name="Cooney J.C."/>
            <person name="Kagawa T.F."/>
            <person name="Liu W."/>
            <person name="Song Y."/>
            <person name="Salvetti E."/>
            <person name="Wrobel A."/>
            <person name="Rasinkangas P."/>
            <person name="Parkhill J."/>
            <person name="Rea M.C."/>
            <person name="O'Sullivan O."/>
            <person name="Ritari J."/>
            <person name="Douillard F.P."/>
            <person name="Paul Ross R."/>
            <person name="Yang R."/>
            <person name="Briner A.E."/>
            <person name="Felis G.E."/>
            <person name="de Vos W.M."/>
            <person name="Barrangou R."/>
            <person name="Klaenhammer T.R."/>
            <person name="Caufield P.W."/>
            <person name="Cui Y."/>
            <person name="Zhang H."/>
            <person name="O'Toole P.W."/>
        </authorList>
    </citation>
    <scope>NUCLEOTIDE SEQUENCE [LARGE SCALE GENOMIC DNA]</scope>
    <source>
        <strain evidence="15 18">ATCC BAA-66</strain>
        <strain evidence="16 17">DSM 13344</strain>
    </source>
</reference>
<dbReference type="GO" id="GO:0000155">
    <property type="term" value="F:phosphorelay sensor kinase activity"/>
    <property type="evidence" value="ECO:0007669"/>
    <property type="project" value="InterPro"/>
</dbReference>
<feature type="domain" description="HAMP" evidence="14">
    <location>
        <begin position="208"/>
        <end position="262"/>
    </location>
</feature>
<sequence>MISESTEKTKKKGEQPWISLKVKWAIAVAGSLFVTFLLFAILLYESAGNVLMQQERRNVEETMTTVTTRLQREKQPLTTSSVADLTRFDQSSHTVYQDSLLNRLTNKDISVAIFNPSQKRVLQFRDFTVPFHATLDRHVAGSRAHGQDVLVGMTPVKSDKTGQIVGYVQVVNQLGDYHNVLTQMRSWLYSLSLLAIIFSATVGYVLATRFLRPIKMMTDTIKAINEEPLSDKRIPQQHSQDELSDLIDEFNGMLDRIQHYVDTQQQFVQDVSHELRTPVAVIEGHLQLLNRWGKDDPKVLDESLAASLQETERMKSLIQEMLELTRADAVETQYLHEVTNAGDLVHQVFANFQMLHPDFKFILDDDLHGPTWARIYRNHLEQILIILMDNAVKYSTTRKEIHLAVASDAHHVDIVVQDFGEGISKDDLAQVFNRFYRVDKARSREKGGNGLGLSIAKRLVDGYHGQLTVESVVGSGSVFKISLLRAAPPKEDPPTAADVPDGILK</sequence>
<dbReference type="EMBL" id="JQAT01000001">
    <property type="protein sequence ID" value="KRN29724.1"/>
    <property type="molecule type" value="Genomic_DNA"/>
</dbReference>
<accession>A0A0R2FZ57</accession>
<gene>
    <name evidence="15" type="ORF">IV38_GL000612</name>
    <name evidence="16" type="ORF">IV40_GL000056</name>
</gene>
<dbReference type="GO" id="GO:0016020">
    <property type="term" value="C:membrane"/>
    <property type="evidence" value="ECO:0007669"/>
    <property type="project" value="UniProtKB-SubCell"/>
</dbReference>
<dbReference type="Gene3D" id="1.10.287.130">
    <property type="match status" value="1"/>
</dbReference>
<dbReference type="SUPFAM" id="SSF55874">
    <property type="entry name" value="ATPase domain of HSP90 chaperone/DNA topoisomerase II/histidine kinase"/>
    <property type="match status" value="1"/>
</dbReference>
<dbReference type="EC" id="2.7.13.3" evidence="3"/>
<dbReference type="SUPFAM" id="SSF158472">
    <property type="entry name" value="HAMP domain-like"/>
    <property type="match status" value="1"/>
</dbReference>
<dbReference type="SUPFAM" id="SSF47384">
    <property type="entry name" value="Homodimeric domain of signal transducing histidine kinase"/>
    <property type="match status" value="1"/>
</dbReference>
<evidence type="ECO:0000256" key="2">
    <source>
        <dbReference type="ARBA" id="ARBA00004141"/>
    </source>
</evidence>
<dbReference type="CDD" id="cd06225">
    <property type="entry name" value="HAMP"/>
    <property type="match status" value="1"/>
</dbReference>
<dbReference type="Proteomes" id="UP000051645">
    <property type="component" value="Unassembled WGS sequence"/>
</dbReference>
<keyword evidence="10" id="KW-0902">Two-component regulatory system</keyword>
<evidence type="ECO:0000313" key="15">
    <source>
        <dbReference type="EMBL" id="KRN29724.1"/>
    </source>
</evidence>
<feature type="transmembrane region" description="Helical" evidence="12">
    <location>
        <begin position="187"/>
        <end position="207"/>
    </location>
</feature>
<feature type="domain" description="Histidine kinase" evidence="13">
    <location>
        <begin position="270"/>
        <end position="487"/>
    </location>
</feature>
<comment type="subcellular location">
    <subcellularLocation>
        <location evidence="2">Membrane</location>
        <topology evidence="2">Multi-pass membrane protein</topology>
    </subcellularLocation>
</comment>
<feature type="transmembrane region" description="Helical" evidence="12">
    <location>
        <begin position="21"/>
        <end position="44"/>
    </location>
</feature>
<evidence type="ECO:0000256" key="1">
    <source>
        <dbReference type="ARBA" id="ARBA00000085"/>
    </source>
</evidence>
<dbReference type="Pfam" id="PF00672">
    <property type="entry name" value="HAMP"/>
    <property type="match status" value="1"/>
</dbReference>
<dbReference type="InterPro" id="IPR004358">
    <property type="entry name" value="Sig_transdc_His_kin-like_C"/>
</dbReference>
<comment type="catalytic activity">
    <reaction evidence="1">
        <text>ATP + protein L-histidine = ADP + protein N-phospho-L-histidine.</text>
        <dbReference type="EC" id="2.7.13.3"/>
    </reaction>
</comment>
<dbReference type="FunFam" id="3.30.565.10:FF:000006">
    <property type="entry name" value="Sensor histidine kinase WalK"/>
    <property type="match status" value="1"/>
</dbReference>
<evidence type="ECO:0000256" key="4">
    <source>
        <dbReference type="ARBA" id="ARBA00015735"/>
    </source>
</evidence>
<evidence type="ECO:0000259" key="14">
    <source>
        <dbReference type="PROSITE" id="PS50885"/>
    </source>
</evidence>
<dbReference type="PRINTS" id="PR00344">
    <property type="entry name" value="BCTRLSENSOR"/>
</dbReference>
<dbReference type="InterPro" id="IPR003661">
    <property type="entry name" value="HisK_dim/P_dom"/>
</dbReference>
<dbReference type="InterPro" id="IPR036890">
    <property type="entry name" value="HATPase_C_sf"/>
</dbReference>
<dbReference type="InterPro" id="IPR036097">
    <property type="entry name" value="HisK_dim/P_sf"/>
</dbReference>
<dbReference type="InterPro" id="IPR050398">
    <property type="entry name" value="HssS/ArlS-like"/>
</dbReference>
<dbReference type="SMART" id="SM00387">
    <property type="entry name" value="HATPase_c"/>
    <property type="match status" value="1"/>
</dbReference>
<keyword evidence="11 12" id="KW-0472">Membrane</keyword>
<keyword evidence="8" id="KW-0418">Kinase</keyword>
<dbReference type="AlphaFoldDB" id="A0A0R2FZ57"/>
<evidence type="ECO:0000256" key="10">
    <source>
        <dbReference type="ARBA" id="ARBA00023012"/>
    </source>
</evidence>
<evidence type="ECO:0000256" key="7">
    <source>
        <dbReference type="ARBA" id="ARBA00022692"/>
    </source>
</evidence>
<dbReference type="InterPro" id="IPR003660">
    <property type="entry name" value="HAMP_dom"/>
</dbReference>
<dbReference type="PANTHER" id="PTHR45528">
    <property type="entry name" value="SENSOR HISTIDINE KINASE CPXA"/>
    <property type="match status" value="1"/>
</dbReference>
<dbReference type="Gene3D" id="6.10.340.10">
    <property type="match status" value="1"/>
</dbReference>
<dbReference type="CDD" id="cd00082">
    <property type="entry name" value="HisKA"/>
    <property type="match status" value="1"/>
</dbReference>